<dbReference type="InterPro" id="IPR015927">
    <property type="entry name" value="Peptidase_S24_S26A/B/C"/>
</dbReference>
<gene>
    <name evidence="2" type="ORF">GCM10007415_25400</name>
</gene>
<dbReference type="InterPro" id="IPR027417">
    <property type="entry name" value="P-loop_NTPase"/>
</dbReference>
<evidence type="ECO:0000313" key="3">
    <source>
        <dbReference type="Proteomes" id="UP000660862"/>
    </source>
</evidence>
<dbReference type="SUPFAM" id="SSF51306">
    <property type="entry name" value="LexA/Signal peptidase"/>
    <property type="match status" value="1"/>
</dbReference>
<dbReference type="EMBL" id="BMER01000002">
    <property type="protein sequence ID" value="GGG89988.1"/>
    <property type="molecule type" value="Genomic_DNA"/>
</dbReference>
<dbReference type="PROSITE" id="PS50164">
    <property type="entry name" value="GIY_YIG"/>
    <property type="match status" value="1"/>
</dbReference>
<dbReference type="Pfam" id="PF00717">
    <property type="entry name" value="Peptidase_S24"/>
    <property type="match status" value="1"/>
</dbReference>
<dbReference type="CDD" id="cd10439">
    <property type="entry name" value="GIY-YIG_COG3410"/>
    <property type="match status" value="1"/>
</dbReference>
<proteinExistence type="predicted"/>
<dbReference type="AlphaFoldDB" id="A0A917HUQ9"/>
<dbReference type="InterPro" id="IPR036286">
    <property type="entry name" value="LexA/Signal_pep-like_sf"/>
</dbReference>
<keyword evidence="3" id="KW-1185">Reference proteome</keyword>
<reference evidence="2" key="1">
    <citation type="journal article" date="2014" name="Int. J. Syst. Evol. Microbiol.">
        <title>Complete genome sequence of Corynebacterium casei LMG S-19264T (=DSM 44701T), isolated from a smear-ripened cheese.</title>
        <authorList>
            <consortium name="US DOE Joint Genome Institute (JGI-PGF)"/>
            <person name="Walter F."/>
            <person name="Albersmeier A."/>
            <person name="Kalinowski J."/>
            <person name="Ruckert C."/>
        </authorList>
    </citation>
    <scope>NUCLEOTIDE SEQUENCE</scope>
    <source>
        <strain evidence="2">CGMCC 1.12195</strain>
    </source>
</reference>
<dbReference type="InterPro" id="IPR000305">
    <property type="entry name" value="GIY-YIG_endonuc"/>
</dbReference>
<dbReference type="Gene3D" id="3.40.50.300">
    <property type="entry name" value="P-loop containing nucleotide triphosphate hydrolases"/>
    <property type="match status" value="1"/>
</dbReference>
<name>A0A917HUQ9_9SPHI</name>
<dbReference type="SUPFAM" id="SSF52540">
    <property type="entry name" value="P-loop containing nucleoside triphosphate hydrolases"/>
    <property type="match status" value="1"/>
</dbReference>
<dbReference type="InterPro" id="IPR018647">
    <property type="entry name" value="SLFN_3-like_DNA/RNA_helicase"/>
</dbReference>
<reference evidence="2" key="2">
    <citation type="submission" date="2020-09" db="EMBL/GenBank/DDBJ databases">
        <authorList>
            <person name="Sun Q."/>
            <person name="Zhou Y."/>
        </authorList>
    </citation>
    <scope>NUCLEOTIDE SEQUENCE</scope>
    <source>
        <strain evidence="2">CGMCC 1.12195</strain>
    </source>
</reference>
<dbReference type="Pfam" id="PF09848">
    <property type="entry name" value="SLFN-g3_helicase"/>
    <property type="match status" value="1"/>
</dbReference>
<sequence>MQAEREFDIQQFSFGSRPTDDLYDYWFASEFWPVVYMLDSQAGKTPSAYVGETTDIVSRFNNHIRHPGKQHFTDAYLISSDKFNKSATLDLEANLIKYLSGDGKYQLLNANLGLANHTYYEKEKVYRPIFRSVWDELRKRGIAQHSIEHINNSDLFKYSPYKSLSTDQVKGLKLIMQSLLHEKHRNIVIEGTAGTGKSILAVFLFKLLNTPIADFRFADFGPEEQEVYNLVVQLQVRFPQPKMALVIPMESFRETVKKIFKHVKGLKASMVIGPSELSKKRYDIVVVDEAHRLKQRVGLSQYGSFDQASHRLGFDKHIHTEMDWVLKQSEKAIFFYDEFQSIKPSDIPSDTFDRLKQRPDTRLEYLNSQMRVRGGAKYVSFLTRLLHGELPANEGKITLQDYDFKLFTDLPKLVAHIKKKDRGHRLARMVAGFAWPWLSKNNPDIDDIQIGSHWLKWNSVNVDWINSPNSLNEVGCIHTTQGYDLNYTGVIFGPEIGYDKARSEIIVRKENYHDRNGKVTVKSSDQLKRFILHIYQTLMLRGIHGTYLYVCDADLRDYFARFIPIAGEDDPAAEGKAEVGSDVPLVLFENSVPLYDLSAAAGDFSEQQQVSDGEKEFIRVPEGTRISEDHFACRVVGESMNKVIPNGSVCLFKKYQGGSRNGLIVLAQHTTRQDADFGSQYTVKEYHSAKYQDEEGWHHQAITLNPQSHDPNYQPLRLADDELSSFSVIGIFEQVLTMQ</sequence>
<accession>A0A917HUQ9</accession>
<evidence type="ECO:0000259" key="1">
    <source>
        <dbReference type="PROSITE" id="PS50164"/>
    </source>
</evidence>
<dbReference type="RefSeq" id="WP_188506421.1">
    <property type="nucleotide sequence ID" value="NZ_BMER01000002.1"/>
</dbReference>
<comment type="caution">
    <text evidence="2">The sequence shown here is derived from an EMBL/GenBank/DDBJ whole genome shotgun (WGS) entry which is preliminary data.</text>
</comment>
<organism evidence="2 3">
    <name type="scientific">Parapedobacter pyrenivorans</name>
    <dbReference type="NCBI Taxonomy" id="1305674"/>
    <lineage>
        <taxon>Bacteria</taxon>
        <taxon>Pseudomonadati</taxon>
        <taxon>Bacteroidota</taxon>
        <taxon>Sphingobacteriia</taxon>
        <taxon>Sphingobacteriales</taxon>
        <taxon>Sphingobacteriaceae</taxon>
        <taxon>Parapedobacter</taxon>
    </lineage>
</organism>
<dbReference type="InterPro" id="IPR039418">
    <property type="entry name" value="LexA-like"/>
</dbReference>
<dbReference type="Proteomes" id="UP000660862">
    <property type="component" value="Unassembled WGS sequence"/>
</dbReference>
<protein>
    <recommendedName>
        <fullName evidence="1">GIY-YIG domain-containing protein</fullName>
    </recommendedName>
</protein>
<dbReference type="CDD" id="cd06529">
    <property type="entry name" value="S24_LexA-like"/>
    <property type="match status" value="1"/>
</dbReference>
<feature type="domain" description="GIY-YIG" evidence="1">
    <location>
        <begin position="31"/>
        <end position="107"/>
    </location>
</feature>
<evidence type="ECO:0000313" key="2">
    <source>
        <dbReference type="EMBL" id="GGG89988.1"/>
    </source>
</evidence>
<dbReference type="Gene3D" id="2.10.109.10">
    <property type="entry name" value="Umud Fragment, subunit A"/>
    <property type="match status" value="1"/>
</dbReference>